<evidence type="ECO:0000256" key="4">
    <source>
        <dbReference type="ARBA" id="ARBA00023065"/>
    </source>
</evidence>
<evidence type="ECO:0000256" key="1">
    <source>
        <dbReference type="ARBA" id="ARBA00008613"/>
    </source>
</evidence>
<dbReference type="GO" id="GO:0046961">
    <property type="term" value="F:proton-transporting ATPase activity, rotational mechanism"/>
    <property type="evidence" value="ECO:0007669"/>
    <property type="project" value="InterPro"/>
</dbReference>
<keyword evidence="3" id="KW-0375">Hydrogen ion transport</keyword>
<dbReference type="InterPro" id="IPR004908">
    <property type="entry name" value="ATPase_V1-cplx_hsu"/>
</dbReference>
<organism evidence="7 8">
    <name type="scientific">Kipferlia bialata</name>
    <dbReference type="NCBI Taxonomy" id="797122"/>
    <lineage>
        <taxon>Eukaryota</taxon>
        <taxon>Metamonada</taxon>
        <taxon>Carpediemonas-like organisms</taxon>
        <taxon>Kipferlia</taxon>
    </lineage>
</organism>
<dbReference type="InterPro" id="IPR011989">
    <property type="entry name" value="ARM-like"/>
</dbReference>
<sequence length="485" mass="53112">MSRPITARMSALSNPVLDGLASVRKIAIRDEQASFGSDSSEDIAILDGFDAQVPQSMEEKRVFLAAMARLMGTASTPSAALTVLVRAYDYCRTFPDVFVLLGMSSTEMDELDILPFLGPQETTLADYLANWMHSRILAALDPLNPASMRLMDAAGALLDRALSSLKEAMDSKDDDRDLMLLAGLAPLKVLLRQPQLRKAFHKQEGVAVVASVLMSCVGDVAPGSPESSPPRSPAGMGVSSLSPLGMPGQAGAKPVILYETGFVVWLISHQKELRPVLLEQRVLGYLVRMLRAKELPSEKLVRISLNALANLTNHKGCVDAMLAHRLDRTLSNLSKHKWVDNDLPVLLMRVSSALRQRAVDLTTWDAYVSEVASRVLEWTPPHKNEGFWRECVSKLDSGDFDVLRGLAGIVTSTDTDALTLCVAIHDIGQYATFHPRGRLVLDQTVPSVKYRILELIEQGETADIRNEAVGAASKLLVDNWQYITN</sequence>
<gene>
    <name evidence="7" type="ORF">KIPB_008414</name>
</gene>
<keyword evidence="4" id="KW-0406">Ion transport</keyword>
<accession>A0A9K3D3B6</accession>
<evidence type="ECO:0000256" key="2">
    <source>
        <dbReference type="ARBA" id="ARBA00022448"/>
    </source>
</evidence>
<dbReference type="Gene3D" id="1.25.10.10">
    <property type="entry name" value="Leucine-rich Repeat Variant"/>
    <property type="match status" value="1"/>
</dbReference>
<dbReference type="PANTHER" id="PTHR10698:SF0">
    <property type="entry name" value="V-TYPE PROTON ATPASE SUBUNIT H"/>
    <property type="match status" value="1"/>
</dbReference>
<dbReference type="InterPro" id="IPR038497">
    <property type="entry name" value="ATPase_V1-cplx_hsu_C_sf"/>
</dbReference>
<dbReference type="Proteomes" id="UP000265618">
    <property type="component" value="Unassembled WGS sequence"/>
</dbReference>
<comment type="caution">
    <text evidence="7">The sequence shown here is derived from an EMBL/GenBank/DDBJ whole genome shotgun (WGS) entry which is preliminary data.</text>
</comment>
<evidence type="ECO:0000259" key="6">
    <source>
        <dbReference type="Pfam" id="PF11698"/>
    </source>
</evidence>
<comment type="similarity">
    <text evidence="1">Belongs to the V-ATPase H subunit family.</text>
</comment>
<evidence type="ECO:0000313" key="7">
    <source>
        <dbReference type="EMBL" id="GIQ86539.1"/>
    </source>
</evidence>
<dbReference type="Gene3D" id="1.25.40.150">
    <property type="entry name" value="V-type ATPase, subunit H, C-terminal domain"/>
    <property type="match status" value="1"/>
</dbReference>
<dbReference type="SUPFAM" id="SSF48371">
    <property type="entry name" value="ARM repeat"/>
    <property type="match status" value="1"/>
</dbReference>
<proteinExistence type="inferred from homology"/>
<evidence type="ECO:0000256" key="3">
    <source>
        <dbReference type="ARBA" id="ARBA00022781"/>
    </source>
</evidence>
<dbReference type="PANTHER" id="PTHR10698">
    <property type="entry name" value="V-TYPE PROTON ATPASE SUBUNIT H"/>
    <property type="match status" value="1"/>
</dbReference>
<dbReference type="OrthoDB" id="10263554at2759"/>
<reference evidence="7 8" key="1">
    <citation type="journal article" date="2018" name="PLoS ONE">
        <title>The draft genome of Kipferlia bialata reveals reductive genome evolution in fornicate parasites.</title>
        <authorList>
            <person name="Tanifuji G."/>
            <person name="Takabayashi S."/>
            <person name="Kume K."/>
            <person name="Takagi M."/>
            <person name="Nakayama T."/>
            <person name="Kamikawa R."/>
            <person name="Inagaki Y."/>
            <person name="Hashimoto T."/>
        </authorList>
    </citation>
    <scope>NUCLEOTIDE SEQUENCE [LARGE SCALE GENOMIC DNA]</scope>
    <source>
        <strain evidence="7">NY0173</strain>
    </source>
</reference>
<dbReference type="EMBL" id="BDIP01002600">
    <property type="protein sequence ID" value="GIQ86539.1"/>
    <property type="molecule type" value="Genomic_DNA"/>
</dbReference>
<name>A0A9K3D3B6_9EUKA</name>
<dbReference type="InterPro" id="IPR011987">
    <property type="entry name" value="ATPase_V1-cplx_hsu_C"/>
</dbReference>
<protein>
    <submittedName>
        <fullName evidence="7">ATPase, V1 complex, subunit H</fullName>
    </submittedName>
</protein>
<feature type="region of interest" description="Disordered" evidence="5">
    <location>
        <begin position="221"/>
        <end position="240"/>
    </location>
</feature>
<keyword evidence="8" id="KW-1185">Reference proteome</keyword>
<dbReference type="GO" id="GO:0000221">
    <property type="term" value="C:vacuolar proton-transporting V-type ATPase, V1 domain"/>
    <property type="evidence" value="ECO:0007669"/>
    <property type="project" value="InterPro"/>
</dbReference>
<evidence type="ECO:0000313" key="8">
    <source>
        <dbReference type="Proteomes" id="UP000265618"/>
    </source>
</evidence>
<feature type="domain" description="ATPase V1 complex subunit H C-terminal" evidence="6">
    <location>
        <begin position="361"/>
        <end position="480"/>
    </location>
</feature>
<keyword evidence="2" id="KW-0813">Transport</keyword>
<dbReference type="InterPro" id="IPR016024">
    <property type="entry name" value="ARM-type_fold"/>
</dbReference>
<dbReference type="Pfam" id="PF11698">
    <property type="entry name" value="V-ATPase_H_C"/>
    <property type="match status" value="1"/>
</dbReference>
<dbReference type="AlphaFoldDB" id="A0A9K3D3B6"/>
<dbReference type="Pfam" id="PF03224">
    <property type="entry name" value="V-ATPase_H_N"/>
    <property type="match status" value="1"/>
</dbReference>
<evidence type="ECO:0000256" key="5">
    <source>
        <dbReference type="SAM" id="MobiDB-lite"/>
    </source>
</evidence>